<evidence type="ECO:0000256" key="3">
    <source>
        <dbReference type="ARBA" id="ARBA00023004"/>
    </source>
</evidence>
<accession>A0A917PCK4</accession>
<keyword evidence="3" id="KW-0408">Iron</keyword>
<dbReference type="PANTHER" id="PTHR43687">
    <property type="entry name" value="ADENYLYLSULFATE REDUCTASE, BETA SUBUNIT"/>
    <property type="match status" value="1"/>
</dbReference>
<dbReference type="PROSITE" id="PS00198">
    <property type="entry name" value="4FE4S_FER_1"/>
    <property type="match status" value="2"/>
</dbReference>
<keyword evidence="1" id="KW-0004">4Fe-4S</keyword>
<evidence type="ECO:0000259" key="6">
    <source>
        <dbReference type="PROSITE" id="PS51379"/>
    </source>
</evidence>
<dbReference type="Proteomes" id="UP000657574">
    <property type="component" value="Unassembled WGS sequence"/>
</dbReference>
<organism evidence="7 8">
    <name type="scientific">Streptomyces brasiliensis</name>
    <dbReference type="NCBI Taxonomy" id="1954"/>
    <lineage>
        <taxon>Bacteria</taxon>
        <taxon>Bacillati</taxon>
        <taxon>Actinomycetota</taxon>
        <taxon>Actinomycetes</taxon>
        <taxon>Kitasatosporales</taxon>
        <taxon>Streptomycetaceae</taxon>
        <taxon>Streptomyces</taxon>
    </lineage>
</organism>
<dbReference type="PROSITE" id="PS51379">
    <property type="entry name" value="4FE4S_FER_2"/>
    <property type="match status" value="2"/>
</dbReference>
<proteinExistence type="predicted"/>
<dbReference type="InterPro" id="IPR017896">
    <property type="entry name" value="4Fe4S_Fe-S-bd"/>
</dbReference>
<feature type="domain" description="4Fe-4S ferredoxin-type" evidence="6">
    <location>
        <begin position="31"/>
        <end position="61"/>
    </location>
</feature>
<reference evidence="7" key="2">
    <citation type="submission" date="2020-09" db="EMBL/GenBank/DDBJ databases">
        <authorList>
            <person name="Sun Q."/>
            <person name="Ohkuma M."/>
        </authorList>
    </citation>
    <scope>NUCLEOTIDE SEQUENCE</scope>
    <source>
        <strain evidence="7">JCM 3086</strain>
    </source>
</reference>
<keyword evidence="2" id="KW-0479">Metal-binding</keyword>
<dbReference type="InterPro" id="IPR050572">
    <property type="entry name" value="Fe-S_Ferredoxin"/>
</dbReference>
<dbReference type="EMBL" id="BMQA01000122">
    <property type="protein sequence ID" value="GGJ70638.1"/>
    <property type="molecule type" value="Genomic_DNA"/>
</dbReference>
<protein>
    <submittedName>
        <fullName evidence="7">Ferredoxin</fullName>
    </submittedName>
</protein>
<name>A0A917PCK4_9ACTN</name>
<dbReference type="PANTHER" id="PTHR43687:SF1">
    <property type="entry name" value="FERREDOXIN III"/>
    <property type="match status" value="1"/>
</dbReference>
<reference evidence="7" key="1">
    <citation type="journal article" date="2014" name="Int. J. Syst. Evol. Microbiol.">
        <title>Complete genome sequence of Corynebacterium casei LMG S-19264T (=DSM 44701T), isolated from a smear-ripened cheese.</title>
        <authorList>
            <consortium name="US DOE Joint Genome Institute (JGI-PGF)"/>
            <person name="Walter F."/>
            <person name="Albersmeier A."/>
            <person name="Kalinowski J."/>
            <person name="Ruckert C."/>
        </authorList>
    </citation>
    <scope>NUCLEOTIDE SEQUENCE</scope>
    <source>
        <strain evidence="7">JCM 3086</strain>
    </source>
</reference>
<dbReference type="GO" id="GO:0051539">
    <property type="term" value="F:4 iron, 4 sulfur cluster binding"/>
    <property type="evidence" value="ECO:0007669"/>
    <property type="project" value="UniProtKB-KW"/>
</dbReference>
<evidence type="ECO:0000313" key="8">
    <source>
        <dbReference type="Proteomes" id="UP000657574"/>
    </source>
</evidence>
<evidence type="ECO:0000256" key="2">
    <source>
        <dbReference type="ARBA" id="ARBA00022723"/>
    </source>
</evidence>
<dbReference type="RefSeq" id="WP_189317621.1">
    <property type="nucleotide sequence ID" value="NZ_BMQA01000122.1"/>
</dbReference>
<feature type="domain" description="4Fe-4S ferredoxin-type" evidence="6">
    <location>
        <begin position="1"/>
        <end position="30"/>
    </location>
</feature>
<dbReference type="Pfam" id="PF13237">
    <property type="entry name" value="Fer4_10"/>
    <property type="match status" value="1"/>
</dbReference>
<keyword evidence="8" id="KW-1185">Reference proteome</keyword>
<dbReference type="AlphaFoldDB" id="A0A917PCK4"/>
<evidence type="ECO:0000256" key="1">
    <source>
        <dbReference type="ARBA" id="ARBA00022485"/>
    </source>
</evidence>
<evidence type="ECO:0000256" key="4">
    <source>
        <dbReference type="ARBA" id="ARBA00023014"/>
    </source>
</evidence>
<evidence type="ECO:0000256" key="5">
    <source>
        <dbReference type="SAM" id="MobiDB-lite"/>
    </source>
</evidence>
<keyword evidence="4" id="KW-0411">Iron-sulfur</keyword>
<comment type="caution">
    <text evidence="7">The sequence shown here is derived from an EMBL/GenBank/DDBJ whole genome shotgun (WGS) entry which is preliminary data.</text>
</comment>
<gene>
    <name evidence="7" type="ORF">GCM10010121_096580</name>
</gene>
<evidence type="ECO:0000313" key="7">
    <source>
        <dbReference type="EMBL" id="GGJ70638.1"/>
    </source>
</evidence>
<dbReference type="Gene3D" id="3.30.70.20">
    <property type="match status" value="1"/>
</dbReference>
<sequence length="142" mass="15108">MIEVVSRSRCVGCDLCIRVCPTDVFERDTDGIPVIARQEDCQTCFSCEIYCPVDALYVAPLTGPAPDGSPHREEEHLAATGALGAYRRTVGWGGGRTPGSRYDRNHLFTAGMTGQPGTRPNPLSGPGLPQAESPGPDLASPH</sequence>
<dbReference type="InterPro" id="IPR017900">
    <property type="entry name" value="4Fe4S_Fe_S_CS"/>
</dbReference>
<feature type="region of interest" description="Disordered" evidence="5">
    <location>
        <begin position="89"/>
        <end position="142"/>
    </location>
</feature>
<dbReference type="SUPFAM" id="SSF54862">
    <property type="entry name" value="4Fe-4S ferredoxins"/>
    <property type="match status" value="1"/>
</dbReference>
<dbReference type="GO" id="GO:0046872">
    <property type="term" value="F:metal ion binding"/>
    <property type="evidence" value="ECO:0007669"/>
    <property type="project" value="UniProtKB-KW"/>
</dbReference>